<name>A0A0B5GNN3_MALCL</name>
<dbReference type="RefSeq" id="YP_009118098.1">
    <property type="nucleotide sequence ID" value="NC_026311.1"/>
</dbReference>
<dbReference type="HAMAP" id="MF_00403_B">
    <property type="entry name" value="Ribosomal_uS12_B"/>
    <property type="match status" value="1"/>
</dbReference>
<evidence type="ECO:0000256" key="5">
    <source>
        <dbReference type="SAM" id="MobiDB-lite"/>
    </source>
</evidence>
<dbReference type="PROSITE" id="PS00055">
    <property type="entry name" value="RIBOSOMAL_S12"/>
    <property type="match status" value="1"/>
</dbReference>
<feature type="compositionally biased region" description="Basic residues" evidence="5">
    <location>
        <begin position="7"/>
        <end position="24"/>
    </location>
</feature>
<dbReference type="InterPro" id="IPR012340">
    <property type="entry name" value="NA-bd_OB-fold"/>
</dbReference>
<dbReference type="PANTHER" id="PTHR11652">
    <property type="entry name" value="30S RIBOSOMAL PROTEIN S12 FAMILY MEMBER"/>
    <property type="match status" value="1"/>
</dbReference>
<dbReference type="GeneID" id="22976020"/>
<dbReference type="GO" id="GO:0003735">
    <property type="term" value="F:structural constituent of ribosome"/>
    <property type="evidence" value="ECO:0007669"/>
    <property type="project" value="InterPro"/>
</dbReference>
<keyword evidence="2 4" id="KW-0689">Ribosomal protein</keyword>
<reference evidence="6" key="1">
    <citation type="journal article" date="2014" name="Nucleic Acids Res.">
        <title>Widespread occurrence of organelle genome-encoded 5S rRNAs including permuted molecules.</title>
        <authorList>
            <person name="Valach M."/>
            <person name="Burger G."/>
            <person name="Gray M.W."/>
            <person name="Lang B.F."/>
        </authorList>
    </citation>
    <scope>NUCLEOTIDE SEQUENCE</scope>
    <source>
        <strain evidence="6">ATCC 50740</strain>
    </source>
</reference>
<dbReference type="PIRSF" id="PIRSF002133">
    <property type="entry name" value="Ribosomal_S12/S23"/>
    <property type="match status" value="1"/>
</dbReference>
<sequence>MTTLNQLKKKPRKTKLHKTKKKALTKCPQRKGVCLKVTTTTPRKPNSAIRKIAKVKLTSGKTIIAYIPGEGHNLQQHSTVLIKGGIVKDLPGVRYRIIRGKYDLQGVKDRKKSRSKYGVKRNK</sequence>
<keyword evidence="3 4" id="KW-0687">Ribonucleoprotein</keyword>
<dbReference type="Gene3D" id="2.40.50.140">
    <property type="entry name" value="Nucleic acid-binding proteins"/>
    <property type="match status" value="1"/>
</dbReference>
<geneLocation type="mitochondrion" evidence="6"/>
<dbReference type="AlphaFoldDB" id="A0A0B5GNN3"/>
<dbReference type="InterPro" id="IPR005679">
    <property type="entry name" value="Ribosomal_uS12_bac"/>
</dbReference>
<dbReference type="SUPFAM" id="SSF50249">
    <property type="entry name" value="Nucleic acid-binding proteins"/>
    <property type="match status" value="1"/>
</dbReference>
<feature type="region of interest" description="Disordered" evidence="5">
    <location>
        <begin position="1"/>
        <end position="25"/>
    </location>
</feature>
<protein>
    <submittedName>
        <fullName evidence="6">Ribosomal protein S12</fullName>
    </submittedName>
</protein>
<accession>A0A0B5GNN3</accession>
<organism evidence="6">
    <name type="scientific">Malawimonas californiana</name>
    <name type="common">Flagellated protozoan</name>
    <dbReference type="NCBI Taxonomy" id="221722"/>
    <lineage>
        <taxon>Eukaryota</taxon>
        <taxon>Malawimonadida</taxon>
        <taxon>Malawimonadidae</taxon>
        <taxon>Malawimonas</taxon>
    </lineage>
</organism>
<dbReference type="Pfam" id="PF00164">
    <property type="entry name" value="Ribosom_S12_S23"/>
    <property type="match status" value="1"/>
</dbReference>
<gene>
    <name evidence="6" type="primary">rps12</name>
</gene>
<dbReference type="NCBIfam" id="TIGR00981">
    <property type="entry name" value="rpsL_bact"/>
    <property type="match status" value="1"/>
</dbReference>
<evidence type="ECO:0000256" key="4">
    <source>
        <dbReference type="RuleBase" id="RU003622"/>
    </source>
</evidence>
<dbReference type="InterPro" id="IPR006032">
    <property type="entry name" value="Ribosomal_uS12"/>
</dbReference>
<evidence type="ECO:0000256" key="2">
    <source>
        <dbReference type="ARBA" id="ARBA00022980"/>
    </source>
</evidence>
<evidence type="ECO:0000256" key="1">
    <source>
        <dbReference type="ARBA" id="ARBA00005657"/>
    </source>
</evidence>
<evidence type="ECO:0000313" key="6">
    <source>
        <dbReference type="EMBL" id="AJF22879.1"/>
    </source>
</evidence>
<dbReference type="EMBL" id="KP165387">
    <property type="protein sequence ID" value="AJF22879.1"/>
    <property type="molecule type" value="Genomic_DNA"/>
</dbReference>
<proteinExistence type="inferred from homology"/>
<dbReference type="CDD" id="cd03368">
    <property type="entry name" value="Ribosomal_S12"/>
    <property type="match status" value="1"/>
</dbReference>
<dbReference type="GO" id="GO:0006412">
    <property type="term" value="P:translation"/>
    <property type="evidence" value="ECO:0007669"/>
    <property type="project" value="InterPro"/>
</dbReference>
<keyword evidence="6" id="KW-0496">Mitochondrion</keyword>
<dbReference type="PRINTS" id="PR01034">
    <property type="entry name" value="RIBOSOMALS12"/>
</dbReference>
<dbReference type="FunFam" id="2.40.50.140:FF:000099">
    <property type="entry name" value="Ribosomal protein S12, mitochondrial"/>
    <property type="match status" value="1"/>
</dbReference>
<comment type="similarity">
    <text evidence="1 4">Belongs to the universal ribosomal protein uS12 family.</text>
</comment>
<evidence type="ECO:0000256" key="3">
    <source>
        <dbReference type="ARBA" id="ARBA00023274"/>
    </source>
</evidence>
<dbReference type="GO" id="GO:0015935">
    <property type="term" value="C:small ribosomal subunit"/>
    <property type="evidence" value="ECO:0007669"/>
    <property type="project" value="InterPro"/>
</dbReference>